<evidence type="ECO:0000313" key="5">
    <source>
        <dbReference type="EMBL" id="PLW69863.1"/>
    </source>
</evidence>
<dbReference type="PRINTS" id="PR00455">
    <property type="entry name" value="HTHTETR"/>
</dbReference>
<evidence type="ECO:0000259" key="4">
    <source>
        <dbReference type="PROSITE" id="PS50977"/>
    </source>
</evidence>
<name>A0A2N5X5V7_9GAMM</name>
<evidence type="ECO:0000256" key="2">
    <source>
        <dbReference type="PROSITE-ProRule" id="PRU00335"/>
    </source>
</evidence>
<proteinExistence type="predicted"/>
<dbReference type="EMBL" id="PKUS01000003">
    <property type="protein sequence ID" value="PLW69863.1"/>
    <property type="molecule type" value="Genomic_DNA"/>
</dbReference>
<dbReference type="Proteomes" id="UP000235005">
    <property type="component" value="Unassembled WGS sequence"/>
</dbReference>
<keyword evidence="6" id="KW-1185">Reference proteome</keyword>
<feature type="compositionally biased region" description="Basic residues" evidence="3">
    <location>
        <begin position="8"/>
        <end position="22"/>
    </location>
</feature>
<dbReference type="AlphaFoldDB" id="A0A2N5X5V7"/>
<dbReference type="InterPro" id="IPR036271">
    <property type="entry name" value="Tet_transcr_reg_TetR-rel_C_sf"/>
</dbReference>
<dbReference type="InterPro" id="IPR009057">
    <property type="entry name" value="Homeodomain-like_sf"/>
</dbReference>
<organism evidence="5 6">
    <name type="scientific">Pseudohalioglobus lutimaris</name>
    <dbReference type="NCBI Taxonomy" id="1737061"/>
    <lineage>
        <taxon>Bacteria</taxon>
        <taxon>Pseudomonadati</taxon>
        <taxon>Pseudomonadota</taxon>
        <taxon>Gammaproteobacteria</taxon>
        <taxon>Cellvibrionales</taxon>
        <taxon>Halieaceae</taxon>
        <taxon>Pseudohalioglobus</taxon>
    </lineage>
</organism>
<accession>A0A2N5X5V7</accession>
<feature type="DNA-binding region" description="H-T-H motif" evidence="2">
    <location>
        <begin position="50"/>
        <end position="69"/>
    </location>
</feature>
<feature type="domain" description="HTH tetR-type" evidence="4">
    <location>
        <begin position="27"/>
        <end position="87"/>
    </location>
</feature>
<dbReference type="RefSeq" id="WP_076001915.1">
    <property type="nucleotide sequence ID" value="NZ_PKUS01000003.1"/>
</dbReference>
<dbReference type="SUPFAM" id="SSF48498">
    <property type="entry name" value="Tetracyclin repressor-like, C-terminal domain"/>
    <property type="match status" value="1"/>
</dbReference>
<sequence length="231" mass="26012">MNATSVASKKKAKKTTSRRPGRPTKDADLREEILNHAEIVFAEGGYLGSSTRQIAVCAGVTQSLVRYYFSSKEQLYREVFLRRGKLLATKRLELLDELTGSENSYEVEDVIMAYLKPQWDMKYDENGGAAFVRLQARLHSEPEEQALRLRKEIYDGPVKRYLKVLGLLLPHVPTTVLSVRMSFLVGTYMFMLNDLGRVGDFTDGEVTSLQGREMLAQLVSFLSAGLRADPP</sequence>
<evidence type="ECO:0000256" key="1">
    <source>
        <dbReference type="ARBA" id="ARBA00023125"/>
    </source>
</evidence>
<dbReference type="GO" id="GO:0003700">
    <property type="term" value="F:DNA-binding transcription factor activity"/>
    <property type="evidence" value="ECO:0007669"/>
    <property type="project" value="TreeGrafter"/>
</dbReference>
<evidence type="ECO:0000313" key="6">
    <source>
        <dbReference type="Proteomes" id="UP000235005"/>
    </source>
</evidence>
<dbReference type="Gene3D" id="1.10.357.10">
    <property type="entry name" value="Tetracycline Repressor, domain 2"/>
    <property type="match status" value="1"/>
</dbReference>
<dbReference type="InterPro" id="IPR001647">
    <property type="entry name" value="HTH_TetR"/>
</dbReference>
<dbReference type="GO" id="GO:0000976">
    <property type="term" value="F:transcription cis-regulatory region binding"/>
    <property type="evidence" value="ECO:0007669"/>
    <property type="project" value="TreeGrafter"/>
</dbReference>
<reference evidence="5 6" key="1">
    <citation type="submission" date="2018-01" db="EMBL/GenBank/DDBJ databases">
        <title>The draft genome sequence of Halioglobus lutimaris HF004.</title>
        <authorList>
            <person name="Du Z.-J."/>
            <person name="Shi M.-J."/>
        </authorList>
    </citation>
    <scope>NUCLEOTIDE SEQUENCE [LARGE SCALE GENOMIC DNA]</scope>
    <source>
        <strain evidence="5 6">HF004</strain>
    </source>
</reference>
<dbReference type="Pfam" id="PF17939">
    <property type="entry name" value="TetR_C_30"/>
    <property type="match status" value="1"/>
</dbReference>
<dbReference type="SUPFAM" id="SSF46689">
    <property type="entry name" value="Homeodomain-like"/>
    <property type="match status" value="1"/>
</dbReference>
<dbReference type="PANTHER" id="PTHR30055:SF235">
    <property type="entry name" value="TRANSCRIPTIONAL REGULATORY PROTEIN"/>
    <property type="match status" value="1"/>
</dbReference>
<evidence type="ECO:0000256" key="3">
    <source>
        <dbReference type="SAM" id="MobiDB-lite"/>
    </source>
</evidence>
<dbReference type="PROSITE" id="PS50977">
    <property type="entry name" value="HTH_TETR_2"/>
    <property type="match status" value="1"/>
</dbReference>
<protein>
    <submittedName>
        <fullName evidence="5">TetR/AcrR family transcriptional regulator</fullName>
    </submittedName>
</protein>
<dbReference type="InterPro" id="IPR050109">
    <property type="entry name" value="HTH-type_TetR-like_transc_reg"/>
</dbReference>
<dbReference type="OrthoDB" id="6860332at2"/>
<dbReference type="Pfam" id="PF00440">
    <property type="entry name" value="TetR_N"/>
    <property type="match status" value="1"/>
</dbReference>
<comment type="caution">
    <text evidence="5">The sequence shown here is derived from an EMBL/GenBank/DDBJ whole genome shotgun (WGS) entry which is preliminary data.</text>
</comment>
<feature type="region of interest" description="Disordered" evidence="3">
    <location>
        <begin position="1"/>
        <end position="28"/>
    </location>
</feature>
<dbReference type="PANTHER" id="PTHR30055">
    <property type="entry name" value="HTH-TYPE TRANSCRIPTIONAL REGULATOR RUTR"/>
    <property type="match status" value="1"/>
</dbReference>
<keyword evidence="1 2" id="KW-0238">DNA-binding</keyword>
<gene>
    <name evidence="5" type="ORF">C0039_04840</name>
</gene>
<dbReference type="InterPro" id="IPR041586">
    <property type="entry name" value="PsrA_TetR_C"/>
</dbReference>